<proteinExistence type="predicted"/>
<keyword evidence="1" id="KW-1133">Transmembrane helix</keyword>
<reference evidence="2 3" key="1">
    <citation type="submission" date="2024-09" db="EMBL/GenBank/DDBJ databases">
        <authorList>
            <person name="Pan X."/>
        </authorList>
    </citation>
    <scope>NUCLEOTIDE SEQUENCE [LARGE SCALE GENOMIC DNA]</scope>
    <source>
        <strain evidence="2 3">B2969</strain>
    </source>
</reference>
<organism evidence="2 3">
    <name type="scientific">Microbacterium alkaliflavum</name>
    <dbReference type="NCBI Taxonomy" id="3248839"/>
    <lineage>
        <taxon>Bacteria</taxon>
        <taxon>Bacillati</taxon>
        <taxon>Actinomycetota</taxon>
        <taxon>Actinomycetes</taxon>
        <taxon>Micrococcales</taxon>
        <taxon>Microbacteriaceae</taxon>
        <taxon>Microbacterium</taxon>
    </lineage>
</organism>
<dbReference type="Pfam" id="PF06197">
    <property type="entry name" value="DUF998"/>
    <property type="match status" value="1"/>
</dbReference>
<comment type="caution">
    <text evidence="2">The sequence shown here is derived from an EMBL/GenBank/DDBJ whole genome shotgun (WGS) entry which is preliminary data.</text>
</comment>
<dbReference type="EMBL" id="JBIQWL010000005">
    <property type="protein sequence ID" value="MFH8251636.1"/>
    <property type="molecule type" value="Genomic_DNA"/>
</dbReference>
<feature type="transmembrane region" description="Helical" evidence="1">
    <location>
        <begin position="251"/>
        <end position="269"/>
    </location>
</feature>
<feature type="transmembrane region" description="Helical" evidence="1">
    <location>
        <begin position="275"/>
        <end position="295"/>
    </location>
</feature>
<feature type="transmembrane region" description="Helical" evidence="1">
    <location>
        <begin position="63"/>
        <end position="83"/>
    </location>
</feature>
<dbReference type="InterPro" id="IPR009339">
    <property type="entry name" value="DUF998"/>
</dbReference>
<dbReference type="Proteomes" id="UP001610861">
    <property type="component" value="Unassembled WGS sequence"/>
</dbReference>
<accession>A0ABW7Q9R9</accession>
<keyword evidence="1" id="KW-0472">Membrane</keyword>
<name>A0ABW7Q9R9_9MICO</name>
<feature type="transmembrane region" description="Helical" evidence="1">
    <location>
        <begin position="307"/>
        <end position="331"/>
    </location>
</feature>
<feature type="transmembrane region" description="Helical" evidence="1">
    <location>
        <begin position="104"/>
        <end position="128"/>
    </location>
</feature>
<keyword evidence="3" id="KW-1185">Reference proteome</keyword>
<sequence>MPDPVATADGPLLSPAATPAPSLRVVNEGLTAGVAAGALGAVLGLVVTFIWPDLPLSGPLSFGEISAVIAGAVSAAATGTGYWRSRHSAGQEWRLTLARWKFTVNAISVVVVHTILAILATIALYFVLSQAFIGLTMIPFWAAVLMAVNLGLTAHFSYVSASRMTTQRMSSLLMAFILIGALTSMVTTSDADWWHLHFSNLGTFDDLSSAIFNGTLIAGGLLVTTFAVYVGNDMRALVDRGILRNPRSPRTVSTIFVVMGIMLAFVGIVPVDVNLVVHNLSATGMALVFVGLLIATPRVFRGMPRTFFVTSWGFFVAIIASIVLFVVQYFGLTAFEIIVFVLIFAWISVFIRFLGVAAQAPAGRAAHVVAA</sequence>
<feature type="transmembrane region" description="Helical" evidence="1">
    <location>
        <begin position="171"/>
        <end position="189"/>
    </location>
</feature>
<protein>
    <submittedName>
        <fullName evidence="2">DUF998 domain-containing protein</fullName>
    </submittedName>
</protein>
<dbReference type="RefSeq" id="WP_397557089.1">
    <property type="nucleotide sequence ID" value="NZ_JBIQWL010000005.1"/>
</dbReference>
<feature type="transmembrane region" description="Helical" evidence="1">
    <location>
        <begin position="337"/>
        <end position="355"/>
    </location>
</feature>
<evidence type="ECO:0000313" key="2">
    <source>
        <dbReference type="EMBL" id="MFH8251636.1"/>
    </source>
</evidence>
<feature type="transmembrane region" description="Helical" evidence="1">
    <location>
        <begin position="30"/>
        <end position="51"/>
    </location>
</feature>
<feature type="transmembrane region" description="Helical" evidence="1">
    <location>
        <begin position="209"/>
        <end position="230"/>
    </location>
</feature>
<evidence type="ECO:0000256" key="1">
    <source>
        <dbReference type="SAM" id="Phobius"/>
    </source>
</evidence>
<feature type="transmembrane region" description="Helical" evidence="1">
    <location>
        <begin position="140"/>
        <end position="159"/>
    </location>
</feature>
<evidence type="ECO:0000313" key="3">
    <source>
        <dbReference type="Proteomes" id="UP001610861"/>
    </source>
</evidence>
<keyword evidence="1" id="KW-0812">Transmembrane</keyword>
<gene>
    <name evidence="2" type="ORF">ACH3VR_14810</name>
</gene>